<evidence type="ECO:0000313" key="2">
    <source>
        <dbReference type="EMBL" id="PZX39381.1"/>
    </source>
</evidence>
<proteinExistence type="predicted"/>
<accession>A0A2W7PT13</accession>
<organism evidence="2 3">
    <name type="scientific">Roseinatronobacter thiooxidans</name>
    <dbReference type="NCBI Taxonomy" id="121821"/>
    <lineage>
        <taxon>Bacteria</taxon>
        <taxon>Pseudomonadati</taxon>
        <taxon>Pseudomonadota</taxon>
        <taxon>Alphaproteobacteria</taxon>
        <taxon>Rhodobacterales</taxon>
        <taxon>Paracoccaceae</taxon>
        <taxon>Roseinatronobacter</taxon>
    </lineage>
</organism>
<comment type="caution">
    <text evidence="2">The sequence shown here is derived from an EMBL/GenBank/DDBJ whole genome shotgun (WGS) entry which is preliminary data.</text>
</comment>
<dbReference type="AlphaFoldDB" id="A0A2W7PT13"/>
<evidence type="ECO:0000256" key="1">
    <source>
        <dbReference type="SAM" id="MobiDB-lite"/>
    </source>
</evidence>
<dbReference type="OrthoDB" id="8481840at2"/>
<sequence length="213" mass="22866">MTDLRSMYPDDVPASAPASAPHAGQSDRQPDRTERVLYPEEHSTGATQPQRPEKRAAASDEEPAALSYEDSASFDDTTAKSFFNQAALAALQEDDRERSAELDQAGKALVADMKDAGTPSSVFNEALAAYNESASDGFTQEQRDEMAEATMKELQASYGSTFESDLNAARALIADLDKLTPGLIDSLEATNAGNSPRLIKAAIAEAKRRGYGR</sequence>
<protein>
    <submittedName>
        <fullName evidence="2">Uncharacterized protein</fullName>
    </submittedName>
</protein>
<feature type="compositionally biased region" description="Low complexity" evidence="1">
    <location>
        <begin position="9"/>
        <end position="21"/>
    </location>
</feature>
<evidence type="ECO:0000313" key="3">
    <source>
        <dbReference type="Proteomes" id="UP000249364"/>
    </source>
</evidence>
<keyword evidence="3" id="KW-1185">Reference proteome</keyword>
<dbReference type="Proteomes" id="UP000249364">
    <property type="component" value="Unassembled WGS sequence"/>
</dbReference>
<reference evidence="2 3" key="1">
    <citation type="submission" date="2018-06" db="EMBL/GenBank/DDBJ databases">
        <title>Genomic Encyclopedia of Archaeal and Bacterial Type Strains, Phase II (KMG-II): from individual species to whole genera.</title>
        <authorList>
            <person name="Goeker M."/>
        </authorList>
    </citation>
    <scope>NUCLEOTIDE SEQUENCE [LARGE SCALE GENOMIC DNA]</scope>
    <source>
        <strain evidence="2 3">DSM 13087</strain>
    </source>
</reference>
<feature type="compositionally biased region" description="Basic and acidic residues" evidence="1">
    <location>
        <begin position="28"/>
        <end position="43"/>
    </location>
</feature>
<name>A0A2W7PT13_9RHOB</name>
<dbReference type="STRING" id="121821.GCA_001870675_00394"/>
<feature type="region of interest" description="Disordered" evidence="1">
    <location>
        <begin position="1"/>
        <end position="67"/>
    </location>
</feature>
<gene>
    <name evidence="2" type="ORF">LY56_02914</name>
</gene>
<dbReference type="RefSeq" id="WP_111361349.1">
    <property type="nucleotide sequence ID" value="NZ_MEHT01000010.1"/>
</dbReference>
<dbReference type="EMBL" id="QKZQ01000015">
    <property type="protein sequence ID" value="PZX39381.1"/>
    <property type="molecule type" value="Genomic_DNA"/>
</dbReference>